<dbReference type="RefSeq" id="WP_114744450.1">
    <property type="nucleotide sequence ID" value="NZ_QQAY01000002.1"/>
</dbReference>
<dbReference type="GO" id="GO:0005886">
    <property type="term" value="C:plasma membrane"/>
    <property type="evidence" value="ECO:0007669"/>
    <property type="project" value="UniProtKB-SubCell"/>
</dbReference>
<name>A0A370GPE3_9BACI</name>
<dbReference type="EMBL" id="QQAY01000002">
    <property type="protein sequence ID" value="RDI45612.1"/>
    <property type="molecule type" value="Genomic_DNA"/>
</dbReference>
<keyword evidence="5 6" id="KW-0472">Membrane</keyword>
<feature type="transmembrane region" description="Helical" evidence="6">
    <location>
        <begin position="85"/>
        <end position="104"/>
    </location>
</feature>
<feature type="transmembrane region" description="Helical" evidence="6">
    <location>
        <begin position="124"/>
        <end position="147"/>
    </location>
</feature>
<keyword evidence="4 6" id="KW-1133">Transmembrane helix</keyword>
<dbReference type="NCBIfam" id="TIGR00765">
    <property type="entry name" value="yihY_not_rbn"/>
    <property type="match status" value="1"/>
</dbReference>
<comment type="subcellular location">
    <subcellularLocation>
        <location evidence="1">Cell membrane</location>
        <topology evidence="1">Multi-pass membrane protein</topology>
    </subcellularLocation>
</comment>
<dbReference type="OrthoDB" id="9775903at2"/>
<feature type="transmembrane region" description="Helical" evidence="6">
    <location>
        <begin position="26"/>
        <end position="49"/>
    </location>
</feature>
<evidence type="ECO:0000256" key="3">
    <source>
        <dbReference type="ARBA" id="ARBA00022692"/>
    </source>
</evidence>
<keyword evidence="3 6" id="KW-0812">Transmembrane</keyword>
<reference evidence="7 8" key="1">
    <citation type="submission" date="2018-07" db="EMBL/GenBank/DDBJ databases">
        <title>Genomic Encyclopedia of Type Strains, Phase IV (KMG-IV): sequencing the most valuable type-strain genomes for metagenomic binning, comparative biology and taxonomic classification.</title>
        <authorList>
            <person name="Goeker M."/>
        </authorList>
    </citation>
    <scope>NUCLEOTIDE SEQUENCE [LARGE SCALE GENOMIC DNA]</scope>
    <source>
        <strain evidence="7 8">DSM 25281</strain>
    </source>
</reference>
<dbReference type="AlphaFoldDB" id="A0A370GPE3"/>
<comment type="caution">
    <text evidence="7">The sequence shown here is derived from an EMBL/GenBank/DDBJ whole genome shotgun (WGS) entry which is preliminary data.</text>
</comment>
<proteinExistence type="predicted"/>
<keyword evidence="2" id="KW-1003">Cell membrane</keyword>
<protein>
    <submittedName>
        <fullName evidence="7">Membrane protein</fullName>
    </submittedName>
</protein>
<dbReference type="InterPro" id="IPR017039">
    <property type="entry name" value="Virul_fac_BrkB"/>
</dbReference>
<evidence type="ECO:0000256" key="6">
    <source>
        <dbReference type="SAM" id="Phobius"/>
    </source>
</evidence>
<feature type="transmembrane region" description="Helical" evidence="6">
    <location>
        <begin position="167"/>
        <end position="190"/>
    </location>
</feature>
<organism evidence="7 8">
    <name type="scientific">Falsibacillus pallidus</name>
    <dbReference type="NCBI Taxonomy" id="493781"/>
    <lineage>
        <taxon>Bacteria</taxon>
        <taxon>Bacillati</taxon>
        <taxon>Bacillota</taxon>
        <taxon>Bacilli</taxon>
        <taxon>Bacillales</taxon>
        <taxon>Bacillaceae</taxon>
        <taxon>Falsibacillus</taxon>
    </lineage>
</organism>
<accession>A0A370GPE3</accession>
<evidence type="ECO:0000256" key="2">
    <source>
        <dbReference type="ARBA" id="ARBA00022475"/>
    </source>
</evidence>
<feature type="transmembrane region" description="Helical" evidence="6">
    <location>
        <begin position="202"/>
        <end position="223"/>
    </location>
</feature>
<evidence type="ECO:0000313" key="7">
    <source>
        <dbReference type="EMBL" id="RDI45612.1"/>
    </source>
</evidence>
<keyword evidence="8" id="KW-1185">Reference proteome</keyword>
<gene>
    <name evidence="7" type="ORF">DFR59_102241</name>
</gene>
<evidence type="ECO:0000256" key="5">
    <source>
        <dbReference type="ARBA" id="ARBA00023136"/>
    </source>
</evidence>
<dbReference type="PANTHER" id="PTHR30213">
    <property type="entry name" value="INNER MEMBRANE PROTEIN YHJD"/>
    <property type="match status" value="1"/>
</dbReference>
<evidence type="ECO:0000256" key="1">
    <source>
        <dbReference type="ARBA" id="ARBA00004651"/>
    </source>
</evidence>
<dbReference type="PANTHER" id="PTHR30213:SF0">
    <property type="entry name" value="UPF0761 MEMBRANE PROTEIN YIHY"/>
    <property type="match status" value="1"/>
</dbReference>
<evidence type="ECO:0000313" key="8">
    <source>
        <dbReference type="Proteomes" id="UP000255326"/>
    </source>
</evidence>
<sequence length="278" mass="31689">MRVNIVKEVGIRFFSLRVYDLSAQMAYYFLMSVFPFLLLIYSLLAFVPIRADVVLEMLRPYAPVSTYQLIEDTLTYTVMKQKGNILPLSLIITLWLSSMGFQSMKRVLNAAYGITGKHHFLKEVLEGILLTIGFMIAILFSVFVPVFERMLRHTINGALPIDQLYRIQLIIQWGVGSLFLFLFFMGLFYFSPNIKLRLKNVIPGAIFSTICWQLGSLGFASYVKGNNYSVLYGQVGSIVVLMLWFYLSAMIIILGGILNAVIAKEDPRDDRRGPEFVD</sequence>
<evidence type="ECO:0000256" key="4">
    <source>
        <dbReference type="ARBA" id="ARBA00022989"/>
    </source>
</evidence>
<feature type="transmembrane region" description="Helical" evidence="6">
    <location>
        <begin position="243"/>
        <end position="262"/>
    </location>
</feature>
<dbReference type="Pfam" id="PF03631">
    <property type="entry name" value="Virul_fac_BrkB"/>
    <property type="match status" value="1"/>
</dbReference>
<dbReference type="PIRSF" id="PIRSF035875">
    <property type="entry name" value="RNase_BN"/>
    <property type="match status" value="1"/>
</dbReference>
<dbReference type="Proteomes" id="UP000255326">
    <property type="component" value="Unassembled WGS sequence"/>
</dbReference>